<dbReference type="EMBL" id="JAGPYM010000078">
    <property type="protein sequence ID" value="KAH6869174.1"/>
    <property type="molecule type" value="Genomic_DNA"/>
</dbReference>
<sequence length="331" mass="37929">MASAEDNIKKSNGTVANGVHVRGAFLFALNRTCSHVLCRLLSNQPGWTQSNYHFKRAFDFARESFNWGPLTDVSHRKRQDFEKLLQEGFDEIQLERRSATIEDKAVFLKEHTFYIWEPSRLSQSMWGGPASPPFTVLEEGSPLSTDCAKTNPTIFPDKFLLSWRPIFLIRHPALTFESWYRAESGARHIDLADKSWAFYTTFQYSRQLYDWFMSKGAEQTSTPIVVDADDILDNSSTIKTLCSLLGMDEEHILYKWDVIQPPENAGCRELKFMSGYWNSTSVDSSKSSRGLNMGATYARWQDDFGPGTANELRNIVEKSMADYNYLKSKKI</sequence>
<dbReference type="PANTHER" id="PTHR48312">
    <property type="match status" value="1"/>
</dbReference>
<evidence type="ECO:0000313" key="1">
    <source>
        <dbReference type="EMBL" id="KAH6869174.1"/>
    </source>
</evidence>
<reference evidence="1 2" key="1">
    <citation type="journal article" date="2021" name="Nat. Commun.">
        <title>Genetic determinants of endophytism in the Arabidopsis root mycobiome.</title>
        <authorList>
            <person name="Mesny F."/>
            <person name="Miyauchi S."/>
            <person name="Thiergart T."/>
            <person name="Pickel B."/>
            <person name="Atanasova L."/>
            <person name="Karlsson M."/>
            <person name="Huettel B."/>
            <person name="Barry K.W."/>
            <person name="Haridas S."/>
            <person name="Chen C."/>
            <person name="Bauer D."/>
            <person name="Andreopoulos W."/>
            <person name="Pangilinan J."/>
            <person name="LaButti K."/>
            <person name="Riley R."/>
            <person name="Lipzen A."/>
            <person name="Clum A."/>
            <person name="Drula E."/>
            <person name="Henrissat B."/>
            <person name="Kohler A."/>
            <person name="Grigoriev I.V."/>
            <person name="Martin F.M."/>
            <person name="Hacquard S."/>
        </authorList>
    </citation>
    <scope>NUCLEOTIDE SEQUENCE [LARGE SCALE GENOMIC DNA]</scope>
    <source>
        <strain evidence="1 2">MPI-CAGE-CH-0241</strain>
    </source>
</reference>
<dbReference type="AlphaFoldDB" id="A0A9P9AJK0"/>
<comment type="caution">
    <text evidence="1">The sequence shown here is derived from an EMBL/GenBank/DDBJ whole genome shotgun (WGS) entry which is preliminary data.</text>
</comment>
<dbReference type="Gene3D" id="3.40.50.300">
    <property type="entry name" value="P-loop containing nucleotide triphosphate hydrolases"/>
    <property type="match status" value="1"/>
</dbReference>
<protein>
    <submittedName>
        <fullName evidence="1">Uncharacterized protein</fullName>
    </submittedName>
</protein>
<evidence type="ECO:0000313" key="2">
    <source>
        <dbReference type="Proteomes" id="UP000777438"/>
    </source>
</evidence>
<dbReference type="OrthoDB" id="3650366at2759"/>
<gene>
    <name evidence="1" type="ORF">B0T10DRAFT_418875</name>
</gene>
<accession>A0A9P9AJK0</accession>
<organism evidence="1 2">
    <name type="scientific">Thelonectria olida</name>
    <dbReference type="NCBI Taxonomy" id="1576542"/>
    <lineage>
        <taxon>Eukaryota</taxon>
        <taxon>Fungi</taxon>
        <taxon>Dikarya</taxon>
        <taxon>Ascomycota</taxon>
        <taxon>Pezizomycotina</taxon>
        <taxon>Sordariomycetes</taxon>
        <taxon>Hypocreomycetidae</taxon>
        <taxon>Hypocreales</taxon>
        <taxon>Nectriaceae</taxon>
        <taxon>Thelonectria</taxon>
    </lineage>
</organism>
<dbReference type="InterPro" id="IPR027417">
    <property type="entry name" value="P-loop_NTPase"/>
</dbReference>
<name>A0A9P9AJK0_9HYPO</name>
<proteinExistence type="predicted"/>
<keyword evidence="2" id="KW-1185">Reference proteome</keyword>
<dbReference type="PANTHER" id="PTHR48312:SF1">
    <property type="entry name" value="SULFOTRANSFERASE"/>
    <property type="match status" value="1"/>
</dbReference>
<dbReference type="Proteomes" id="UP000777438">
    <property type="component" value="Unassembled WGS sequence"/>
</dbReference>
<dbReference type="SUPFAM" id="SSF52540">
    <property type="entry name" value="P-loop containing nucleoside triphosphate hydrolases"/>
    <property type="match status" value="1"/>
</dbReference>